<reference evidence="1" key="1">
    <citation type="journal article" date="2014" name="Front. Microbiol.">
        <title>High frequency of phylogenetically diverse reductive dehalogenase-homologous genes in deep subseafloor sedimentary metagenomes.</title>
        <authorList>
            <person name="Kawai M."/>
            <person name="Futagami T."/>
            <person name="Toyoda A."/>
            <person name="Takaki Y."/>
            <person name="Nishi S."/>
            <person name="Hori S."/>
            <person name="Arai W."/>
            <person name="Tsubouchi T."/>
            <person name="Morono Y."/>
            <person name="Uchiyama I."/>
            <person name="Ito T."/>
            <person name="Fujiyama A."/>
            <person name="Inagaki F."/>
            <person name="Takami H."/>
        </authorList>
    </citation>
    <scope>NUCLEOTIDE SEQUENCE</scope>
    <source>
        <strain evidence="1">Expedition CK06-06</strain>
    </source>
</reference>
<accession>X1SCY9</accession>
<comment type="caution">
    <text evidence="1">The sequence shown here is derived from an EMBL/GenBank/DDBJ whole genome shotgun (WGS) entry which is preliminary data.</text>
</comment>
<organism evidence="1">
    <name type="scientific">marine sediment metagenome</name>
    <dbReference type="NCBI Taxonomy" id="412755"/>
    <lineage>
        <taxon>unclassified sequences</taxon>
        <taxon>metagenomes</taxon>
        <taxon>ecological metagenomes</taxon>
    </lineage>
</organism>
<dbReference type="AlphaFoldDB" id="X1SCY9"/>
<evidence type="ECO:0000313" key="1">
    <source>
        <dbReference type="EMBL" id="GAI90887.1"/>
    </source>
</evidence>
<sequence>MKNEASGFNIVGNNFSMFIYFGKHRIYSPISVFWNAGIKYEQSKRCILGDKE</sequence>
<name>X1SCY9_9ZZZZ</name>
<proteinExistence type="predicted"/>
<dbReference type="EMBL" id="BARW01016425">
    <property type="protein sequence ID" value="GAI90887.1"/>
    <property type="molecule type" value="Genomic_DNA"/>
</dbReference>
<gene>
    <name evidence="1" type="ORF">S12H4_28607</name>
</gene>
<protein>
    <submittedName>
        <fullName evidence="1">Uncharacterized protein</fullName>
    </submittedName>
</protein>